<evidence type="ECO:0000256" key="1">
    <source>
        <dbReference type="ARBA" id="ARBA00004141"/>
    </source>
</evidence>
<evidence type="ECO:0000256" key="5">
    <source>
        <dbReference type="ARBA" id="ARBA00023136"/>
    </source>
</evidence>
<dbReference type="GO" id="GO:0055085">
    <property type="term" value="P:transmembrane transport"/>
    <property type="evidence" value="ECO:0007669"/>
    <property type="project" value="TreeGrafter"/>
</dbReference>
<evidence type="ECO:0008006" key="9">
    <source>
        <dbReference type="Google" id="ProtNLM"/>
    </source>
</evidence>
<feature type="transmembrane region" description="Helical" evidence="6">
    <location>
        <begin position="63"/>
        <end position="84"/>
    </location>
</feature>
<reference evidence="8" key="1">
    <citation type="submission" date="2017-09" db="EMBL/GenBank/DDBJ databases">
        <title>Depth-based differentiation of microbial function through sediment-hosted aquifers and enrichment of novel symbionts in the deep terrestrial subsurface.</title>
        <authorList>
            <person name="Probst A.J."/>
            <person name="Ladd B."/>
            <person name="Jarett J.K."/>
            <person name="Geller-Mcgrath D.E."/>
            <person name="Sieber C.M.K."/>
            <person name="Emerson J.B."/>
            <person name="Anantharaman K."/>
            <person name="Thomas B.C."/>
            <person name="Malmstrom R."/>
            <person name="Stieglmeier M."/>
            <person name="Klingl A."/>
            <person name="Woyke T."/>
            <person name="Ryan C.M."/>
            <person name="Banfield J.F."/>
        </authorList>
    </citation>
    <scope>NUCLEOTIDE SEQUENCE [LARGE SCALE GENOMIC DNA]</scope>
</reference>
<comment type="caution">
    <text evidence="7">The sequence shown here is derived from an EMBL/GenBank/DDBJ whole genome shotgun (WGS) entry which is preliminary data.</text>
</comment>
<evidence type="ECO:0000256" key="4">
    <source>
        <dbReference type="ARBA" id="ARBA00022989"/>
    </source>
</evidence>
<feature type="transmembrane region" description="Helical" evidence="6">
    <location>
        <begin position="294"/>
        <end position="327"/>
    </location>
</feature>
<evidence type="ECO:0000313" key="7">
    <source>
        <dbReference type="EMBL" id="PIY89162.1"/>
    </source>
</evidence>
<dbReference type="PANTHER" id="PTHR21716:SF66">
    <property type="entry name" value="TRANSPORT PROTEIN SLL0063-RELATED"/>
    <property type="match status" value="1"/>
</dbReference>
<keyword evidence="3 6" id="KW-0812">Transmembrane</keyword>
<protein>
    <recommendedName>
        <fullName evidence="9">AI-2E family transporter</fullName>
    </recommendedName>
</protein>
<feature type="transmembrane region" description="Helical" evidence="6">
    <location>
        <begin position="138"/>
        <end position="162"/>
    </location>
</feature>
<dbReference type="AlphaFoldDB" id="A0A2M7R6E5"/>
<evidence type="ECO:0000256" key="6">
    <source>
        <dbReference type="SAM" id="Phobius"/>
    </source>
</evidence>
<gene>
    <name evidence="7" type="ORF">COY73_01730</name>
</gene>
<feature type="transmembrane region" description="Helical" evidence="6">
    <location>
        <begin position="264"/>
        <end position="282"/>
    </location>
</feature>
<feature type="transmembrane region" description="Helical" evidence="6">
    <location>
        <begin position="204"/>
        <end position="223"/>
    </location>
</feature>
<name>A0A2M7R6E5_9BACT</name>
<dbReference type="Pfam" id="PF01594">
    <property type="entry name" value="AI-2E_transport"/>
    <property type="match status" value="1"/>
</dbReference>
<sequence>MNDERVLDISWGTILKIALALLSFYLIFLIRDILIWLIFALIISVLFNPAIEFFKRRKIPRVLSAILVYVSIFGMVGGVIYLIASPLILEIQQFAQIFPQYFEKIVPPLSGLGITAFENLENFTRAMEGWLTSASTNIFSALSAIFGGIFSTITIFVLAVFLSIEERGMERIIGLLTPGKHEAYVLSLWEKSQVKISKWFGSRILLCLFVGVLTFVTCHVLNIKYAVSFGLLAGILDIIPIIGPVIAGVIIVIFCALENWLKALFLLIIFILIQQIEGNILTPILTKKFIGLPAVLVIIALMVGGKIWGILGAVLAIPLFGLFYEFLRDFLRKRKEREQVLL</sequence>
<proteinExistence type="inferred from homology"/>
<comment type="similarity">
    <text evidence="2">Belongs to the autoinducer-2 exporter (AI-2E) (TC 2.A.86) family.</text>
</comment>
<evidence type="ECO:0000256" key="2">
    <source>
        <dbReference type="ARBA" id="ARBA00009773"/>
    </source>
</evidence>
<dbReference type="GO" id="GO:0016020">
    <property type="term" value="C:membrane"/>
    <property type="evidence" value="ECO:0007669"/>
    <property type="project" value="UniProtKB-SubCell"/>
</dbReference>
<feature type="transmembrane region" description="Helical" evidence="6">
    <location>
        <begin position="229"/>
        <end position="257"/>
    </location>
</feature>
<dbReference type="EMBL" id="PFLW01000044">
    <property type="protein sequence ID" value="PIY89162.1"/>
    <property type="molecule type" value="Genomic_DNA"/>
</dbReference>
<dbReference type="Proteomes" id="UP000230767">
    <property type="component" value="Unassembled WGS sequence"/>
</dbReference>
<feature type="transmembrane region" description="Helical" evidence="6">
    <location>
        <begin position="7"/>
        <end position="27"/>
    </location>
</feature>
<organism evidence="7 8">
    <name type="scientific">Candidatus Nealsonbacteria bacterium CG_4_10_14_0_8_um_filter_37_14</name>
    <dbReference type="NCBI Taxonomy" id="1974684"/>
    <lineage>
        <taxon>Bacteria</taxon>
        <taxon>Candidatus Nealsoniibacteriota</taxon>
    </lineage>
</organism>
<comment type="subcellular location">
    <subcellularLocation>
        <location evidence="1">Membrane</location>
        <topology evidence="1">Multi-pass membrane protein</topology>
    </subcellularLocation>
</comment>
<evidence type="ECO:0000313" key="8">
    <source>
        <dbReference type="Proteomes" id="UP000230767"/>
    </source>
</evidence>
<keyword evidence="4 6" id="KW-1133">Transmembrane helix</keyword>
<feature type="transmembrane region" description="Helical" evidence="6">
    <location>
        <begin position="33"/>
        <end position="51"/>
    </location>
</feature>
<dbReference type="PANTHER" id="PTHR21716">
    <property type="entry name" value="TRANSMEMBRANE PROTEIN"/>
    <property type="match status" value="1"/>
</dbReference>
<accession>A0A2M7R6E5</accession>
<evidence type="ECO:0000256" key="3">
    <source>
        <dbReference type="ARBA" id="ARBA00022692"/>
    </source>
</evidence>
<dbReference type="InterPro" id="IPR002549">
    <property type="entry name" value="AI-2E-like"/>
</dbReference>
<keyword evidence="5 6" id="KW-0472">Membrane</keyword>